<reference evidence="9 10" key="1">
    <citation type="submission" date="2023-12" db="EMBL/GenBank/DDBJ databases">
        <title>A high-quality genome assembly for Dillenia turbinata (Dilleniales).</title>
        <authorList>
            <person name="Chanderbali A."/>
        </authorList>
    </citation>
    <scope>NUCLEOTIDE SEQUENCE [LARGE SCALE GENOMIC DNA]</scope>
    <source>
        <strain evidence="9">LSX21</strain>
        <tissue evidence="9">Leaf</tissue>
    </source>
</reference>
<feature type="transmembrane region" description="Helical" evidence="7">
    <location>
        <begin position="154"/>
        <end position="177"/>
    </location>
</feature>
<gene>
    <name evidence="9" type="ORF">RJ641_004012</name>
</gene>
<dbReference type="InterPro" id="IPR002645">
    <property type="entry name" value="STAS_dom"/>
</dbReference>
<dbReference type="InterPro" id="IPR036513">
    <property type="entry name" value="STAS_dom_sf"/>
</dbReference>
<feature type="transmembrane region" description="Helical" evidence="7">
    <location>
        <begin position="316"/>
        <end position="336"/>
    </location>
</feature>
<dbReference type="PROSITE" id="PS01130">
    <property type="entry name" value="SLC26A"/>
    <property type="match status" value="1"/>
</dbReference>
<dbReference type="Proteomes" id="UP001370490">
    <property type="component" value="Unassembled WGS sequence"/>
</dbReference>
<sequence>MGHGADYPCPHPVAIPPPKPFFKSLGTSLKETFFPDDPFRQFKNQPPSKRFILGLQYFVPILEWAPRYTFEFFKADVIAGITIASLAVPQGISYANLACLPPIIGLYSSFVPPLIYAMLGSSRDLAVGTVAVASLLIASMLGKEVNPYENPKLYLQLAFTSTFFSGVFQCALGFLRLGFIVDFLSHATIVGFMGGAATVVCLQQLKGILGLVHFTHGTDLVSVMRSIISQTHQWRWESGVLGCCFLFFLLLTRYFSKRKGAFFWINAMAPLTSVILGSLLVYFTHAEKHGVQVIGHLKKGLNPPSLTDLSFGSTHLMLAIKTGIVTGVIALAEGIAVGRSFAMFKNYHIDGNKEMIAFGMMNIAGSCTSCYLTTGPFSRTAVNFNAGCKTAVSNIVMATAVMITLLFLTPLFHYTPLVVLSSIIIAAMLGLIDYEAAIHLWQVDKFDFVICISSYIGVVFGSVEIGLVIAVTISLLRVLLFVARPRTYVLGNIPSSVAFRSIDQYPVANNIPGVLILRVDAPIYFANANYLRERISRWIDEEEDRIKASGENSLHYLILDMSAVGSIDTSGISMLEEVKKKMDRRGLKLVMANPGSEVMKKLDKSKLIETIGQEWIYLTVGEAVTACNFMLHTCKPNPAAGEYDARDNNVPIVDANAFPRSECQASHTVEVVLKAFQPPSSPLNGENPGRKRVEEKQN</sequence>
<dbReference type="InterPro" id="IPR001902">
    <property type="entry name" value="SLC26A/SulP_fam"/>
</dbReference>
<name>A0AAN8V7P9_9MAGN</name>
<evidence type="ECO:0000259" key="8">
    <source>
        <dbReference type="PROSITE" id="PS50801"/>
    </source>
</evidence>
<evidence type="ECO:0000256" key="6">
    <source>
        <dbReference type="SAM" id="MobiDB-lite"/>
    </source>
</evidence>
<keyword evidence="4 7" id="KW-1133">Transmembrane helix</keyword>
<feature type="compositionally biased region" description="Basic and acidic residues" evidence="6">
    <location>
        <begin position="688"/>
        <end position="698"/>
    </location>
</feature>
<feature type="transmembrane region" description="Helical" evidence="7">
    <location>
        <begin position="261"/>
        <end position="283"/>
    </location>
</feature>
<dbReference type="InterPro" id="IPR018045">
    <property type="entry name" value="S04_transporter_CS"/>
</dbReference>
<keyword evidence="5 7" id="KW-0472">Membrane</keyword>
<keyword evidence="2" id="KW-0813">Transport</keyword>
<feature type="domain" description="STAS" evidence="8">
    <location>
        <begin position="504"/>
        <end position="627"/>
    </location>
</feature>
<feature type="transmembrane region" description="Helical" evidence="7">
    <location>
        <begin position="234"/>
        <end position="255"/>
    </location>
</feature>
<evidence type="ECO:0000256" key="7">
    <source>
        <dbReference type="SAM" id="Phobius"/>
    </source>
</evidence>
<dbReference type="Pfam" id="PF01740">
    <property type="entry name" value="STAS"/>
    <property type="match status" value="1"/>
</dbReference>
<keyword evidence="3 7" id="KW-0812">Transmembrane</keyword>
<keyword evidence="10" id="KW-1185">Reference proteome</keyword>
<organism evidence="9 10">
    <name type="scientific">Dillenia turbinata</name>
    <dbReference type="NCBI Taxonomy" id="194707"/>
    <lineage>
        <taxon>Eukaryota</taxon>
        <taxon>Viridiplantae</taxon>
        <taxon>Streptophyta</taxon>
        <taxon>Embryophyta</taxon>
        <taxon>Tracheophyta</taxon>
        <taxon>Spermatophyta</taxon>
        <taxon>Magnoliopsida</taxon>
        <taxon>eudicotyledons</taxon>
        <taxon>Gunneridae</taxon>
        <taxon>Pentapetalae</taxon>
        <taxon>Dilleniales</taxon>
        <taxon>Dilleniaceae</taxon>
        <taxon>Dillenia</taxon>
    </lineage>
</organism>
<evidence type="ECO:0000256" key="3">
    <source>
        <dbReference type="ARBA" id="ARBA00022692"/>
    </source>
</evidence>
<dbReference type="SUPFAM" id="SSF52091">
    <property type="entry name" value="SpoIIaa-like"/>
    <property type="match status" value="1"/>
</dbReference>
<proteinExistence type="predicted"/>
<dbReference type="PROSITE" id="PS50801">
    <property type="entry name" value="STAS"/>
    <property type="match status" value="1"/>
</dbReference>
<evidence type="ECO:0000256" key="5">
    <source>
        <dbReference type="ARBA" id="ARBA00023136"/>
    </source>
</evidence>
<feature type="transmembrane region" description="Helical" evidence="7">
    <location>
        <begin position="446"/>
        <end position="476"/>
    </location>
</feature>
<evidence type="ECO:0000256" key="2">
    <source>
        <dbReference type="ARBA" id="ARBA00022448"/>
    </source>
</evidence>
<comment type="subcellular location">
    <subcellularLocation>
        <location evidence="1">Membrane</location>
        <topology evidence="1">Multi-pass membrane protein</topology>
    </subcellularLocation>
</comment>
<evidence type="ECO:0000256" key="4">
    <source>
        <dbReference type="ARBA" id="ARBA00022989"/>
    </source>
</evidence>
<comment type="caution">
    <text evidence="9">The sequence shown here is derived from an EMBL/GenBank/DDBJ whole genome shotgun (WGS) entry which is preliminary data.</text>
</comment>
<dbReference type="InterPro" id="IPR011547">
    <property type="entry name" value="SLC26A/SulP_dom"/>
</dbReference>
<dbReference type="EMBL" id="JBAMMX010000012">
    <property type="protein sequence ID" value="KAK6929918.1"/>
    <property type="molecule type" value="Genomic_DNA"/>
</dbReference>
<dbReference type="Gene3D" id="3.30.750.24">
    <property type="entry name" value="STAS domain"/>
    <property type="match status" value="1"/>
</dbReference>
<accession>A0AAN8V7P9</accession>
<dbReference type="Pfam" id="PF00916">
    <property type="entry name" value="Sulfate_transp"/>
    <property type="match status" value="1"/>
</dbReference>
<feature type="transmembrane region" description="Helical" evidence="7">
    <location>
        <begin position="94"/>
        <end position="119"/>
    </location>
</feature>
<dbReference type="GO" id="GO:0016020">
    <property type="term" value="C:membrane"/>
    <property type="evidence" value="ECO:0007669"/>
    <property type="project" value="UniProtKB-SubCell"/>
</dbReference>
<dbReference type="AlphaFoldDB" id="A0AAN8V7P9"/>
<feature type="transmembrane region" description="Helical" evidence="7">
    <location>
        <begin position="183"/>
        <end position="202"/>
    </location>
</feature>
<evidence type="ECO:0000256" key="1">
    <source>
        <dbReference type="ARBA" id="ARBA00004141"/>
    </source>
</evidence>
<dbReference type="NCBIfam" id="TIGR00815">
    <property type="entry name" value="sulP"/>
    <property type="match status" value="1"/>
</dbReference>
<evidence type="ECO:0000313" key="9">
    <source>
        <dbReference type="EMBL" id="KAK6929918.1"/>
    </source>
</evidence>
<feature type="transmembrane region" description="Helical" evidence="7">
    <location>
        <begin position="386"/>
        <end position="408"/>
    </location>
</feature>
<feature type="region of interest" description="Disordered" evidence="6">
    <location>
        <begin position="677"/>
        <end position="698"/>
    </location>
</feature>
<feature type="transmembrane region" description="Helical" evidence="7">
    <location>
        <begin position="414"/>
        <end position="434"/>
    </location>
</feature>
<evidence type="ECO:0000313" key="10">
    <source>
        <dbReference type="Proteomes" id="UP001370490"/>
    </source>
</evidence>
<dbReference type="CDD" id="cd07042">
    <property type="entry name" value="STAS_SulP_like_sulfate_transporter"/>
    <property type="match status" value="1"/>
</dbReference>
<dbReference type="FunFam" id="3.30.750.24:FF:000002">
    <property type="entry name" value="Sulfate transporter 31"/>
    <property type="match status" value="1"/>
</dbReference>
<protein>
    <submittedName>
        <fullName evidence="9">STAS domain</fullName>
    </submittedName>
</protein>
<feature type="transmembrane region" description="Helical" evidence="7">
    <location>
        <begin position="125"/>
        <end position="142"/>
    </location>
</feature>
<dbReference type="GO" id="GO:0008271">
    <property type="term" value="F:secondary active sulfate transmembrane transporter activity"/>
    <property type="evidence" value="ECO:0007669"/>
    <property type="project" value="InterPro"/>
</dbReference>
<dbReference type="PANTHER" id="PTHR11814">
    <property type="entry name" value="SULFATE TRANSPORTER"/>
    <property type="match status" value="1"/>
</dbReference>